<accession>A0A554VBF4</accession>
<keyword evidence="1" id="KW-0812">Transmembrane</keyword>
<dbReference type="RefSeq" id="WP_143918829.1">
    <property type="nucleotide sequence ID" value="NZ_CANMIK010000088.1"/>
</dbReference>
<evidence type="ECO:0000313" key="2">
    <source>
        <dbReference type="EMBL" id="TSE03844.1"/>
    </source>
</evidence>
<protein>
    <recommendedName>
        <fullName evidence="4">Tetratricopeptide repeat protein</fullName>
    </recommendedName>
</protein>
<dbReference type="OrthoDB" id="9778366at2"/>
<dbReference type="AlphaFoldDB" id="A0A554VBF4"/>
<dbReference type="Proteomes" id="UP000318833">
    <property type="component" value="Unassembled WGS sequence"/>
</dbReference>
<name>A0A554VBF4_9FLAO</name>
<sequence>MFRSKIYTFTLVVVLHYCAFSQQKEVIVDLIDKVENATNKNEKLQLLDSLSGEIGKMHDKDFEFYKQNFSKYTLQYINLAKQLDSIDLAAFRTSKLTYHYLQVINKPDSALVIVNNILGDSNKIKNRINLGHLYVKKAGANYQIDDLEKAIIDYNNAEKVYHETKDTIYEADAVYFNGQATERLGRLSQAVIKYQTANTLYTAMKDTAYMAYSGLAISGIFSQLYLLEKSFEERKRIRALLNSQKNKDYRALSELSINDARDFVKTKEYIKEGEAYLKALELAQKGKLSVFDLFRIRAYVSGFYSKHDKTEIAQRYLDTLELTPELVKNPYDRMFYLKALGTLKKAQGKYNEAIPIFEEELEIFKKSNDLQSQVHIEKELYESNKGANNFSDAIIHLDRHLLLKDSLYNITRSNSVIYYQTLYETEKRDSKIAIQKANIDMLEAKDKAKKNLLIFGGIGLSLLFISIYLYRNNPLCI</sequence>
<gene>
    <name evidence="2" type="ORF">FOF46_28330</name>
</gene>
<feature type="transmembrane region" description="Helical" evidence="1">
    <location>
        <begin position="209"/>
        <end position="227"/>
    </location>
</feature>
<organism evidence="2 3">
    <name type="scientific">Aquimarina algiphila</name>
    <dbReference type="NCBI Taxonomy" id="2047982"/>
    <lineage>
        <taxon>Bacteria</taxon>
        <taxon>Pseudomonadati</taxon>
        <taxon>Bacteroidota</taxon>
        <taxon>Flavobacteriia</taxon>
        <taxon>Flavobacteriales</taxon>
        <taxon>Flavobacteriaceae</taxon>
        <taxon>Aquimarina</taxon>
    </lineage>
</organism>
<feature type="transmembrane region" description="Helical" evidence="1">
    <location>
        <begin position="451"/>
        <end position="470"/>
    </location>
</feature>
<reference evidence="2 3" key="1">
    <citation type="submission" date="2019-07" db="EMBL/GenBank/DDBJ databases">
        <title>The draft genome sequence of Aquimarina algiphila M91.</title>
        <authorList>
            <person name="Meng X."/>
        </authorList>
    </citation>
    <scope>NUCLEOTIDE SEQUENCE [LARGE SCALE GENOMIC DNA]</scope>
    <source>
        <strain evidence="2 3">M91</strain>
    </source>
</reference>
<keyword evidence="1" id="KW-0472">Membrane</keyword>
<comment type="caution">
    <text evidence="2">The sequence shown here is derived from an EMBL/GenBank/DDBJ whole genome shotgun (WGS) entry which is preliminary data.</text>
</comment>
<evidence type="ECO:0000256" key="1">
    <source>
        <dbReference type="SAM" id="Phobius"/>
    </source>
</evidence>
<dbReference type="InterPro" id="IPR011990">
    <property type="entry name" value="TPR-like_helical_dom_sf"/>
</dbReference>
<dbReference type="Gene3D" id="1.25.40.10">
    <property type="entry name" value="Tetratricopeptide repeat domain"/>
    <property type="match status" value="2"/>
</dbReference>
<dbReference type="SUPFAM" id="SSF48452">
    <property type="entry name" value="TPR-like"/>
    <property type="match status" value="2"/>
</dbReference>
<evidence type="ECO:0008006" key="4">
    <source>
        <dbReference type="Google" id="ProtNLM"/>
    </source>
</evidence>
<dbReference type="EMBL" id="VLNR01000096">
    <property type="protein sequence ID" value="TSE03844.1"/>
    <property type="molecule type" value="Genomic_DNA"/>
</dbReference>
<keyword evidence="1" id="KW-1133">Transmembrane helix</keyword>
<proteinExistence type="predicted"/>
<keyword evidence="3" id="KW-1185">Reference proteome</keyword>
<evidence type="ECO:0000313" key="3">
    <source>
        <dbReference type="Proteomes" id="UP000318833"/>
    </source>
</evidence>